<reference evidence="1" key="1">
    <citation type="submission" date="2018-06" db="EMBL/GenBank/DDBJ databases">
        <authorList>
            <person name="Zhirakovskaya E."/>
        </authorList>
    </citation>
    <scope>NUCLEOTIDE SEQUENCE</scope>
</reference>
<organism evidence="1">
    <name type="scientific">hydrothermal vent metagenome</name>
    <dbReference type="NCBI Taxonomy" id="652676"/>
    <lineage>
        <taxon>unclassified sequences</taxon>
        <taxon>metagenomes</taxon>
        <taxon>ecological metagenomes</taxon>
    </lineage>
</organism>
<dbReference type="EMBL" id="UOGD01000409">
    <property type="protein sequence ID" value="VAX28347.1"/>
    <property type="molecule type" value="Genomic_DNA"/>
</dbReference>
<sequence length="236" mass="27064">MKFILLFPFMLLLISCASDSPISPNLYFPSTVTSISGNITNWNEGEIGKIVFWIQYNGLDTVSSAQIDPEGNFNLSELRDLSDSELLNPPYPQYSSSVTYIDNSMVCSDSTARSAIGLFFTYLGENDDVYDQILNKNFEYSLAWSKDKLSYGDYYIDYIFCDKDVRLIGDVETHYTFNASKGEIQDHYNLQLKKGWNKRITQILKHSYYTEGDTTITIAEYNIMNYEPGGSFWDSY</sequence>
<accession>A0A3B1DIA4</accession>
<proteinExistence type="predicted"/>
<dbReference type="AlphaFoldDB" id="A0A3B1DIA4"/>
<name>A0A3B1DIA4_9ZZZZ</name>
<dbReference type="PROSITE" id="PS51257">
    <property type="entry name" value="PROKAR_LIPOPROTEIN"/>
    <property type="match status" value="1"/>
</dbReference>
<evidence type="ECO:0000313" key="1">
    <source>
        <dbReference type="EMBL" id="VAX28347.1"/>
    </source>
</evidence>
<gene>
    <name evidence="1" type="ORF">MNBD_IGNAVI01-1013</name>
</gene>
<protein>
    <submittedName>
        <fullName evidence="1">Uncharacterized protein</fullName>
    </submittedName>
</protein>